<gene>
    <name evidence="2" type="ORF">H8L32_02480</name>
</gene>
<organism evidence="2 3">
    <name type="scientific">Undibacterium hunanense</name>
    <dbReference type="NCBI Taxonomy" id="2762292"/>
    <lineage>
        <taxon>Bacteria</taxon>
        <taxon>Pseudomonadati</taxon>
        <taxon>Pseudomonadota</taxon>
        <taxon>Betaproteobacteria</taxon>
        <taxon>Burkholderiales</taxon>
        <taxon>Oxalobacteraceae</taxon>
        <taxon>Undibacterium</taxon>
    </lineage>
</organism>
<reference evidence="2 3" key="1">
    <citation type="submission" date="2020-08" db="EMBL/GenBank/DDBJ databases">
        <title>Novel species isolated from subtropical streams in China.</title>
        <authorList>
            <person name="Lu H."/>
        </authorList>
    </citation>
    <scope>NUCLEOTIDE SEQUENCE [LARGE SCALE GENOMIC DNA]</scope>
    <source>
        <strain evidence="2 3">CY18W</strain>
    </source>
</reference>
<accession>A0ABR6ZLC6</accession>
<feature type="region of interest" description="Disordered" evidence="1">
    <location>
        <begin position="93"/>
        <end position="131"/>
    </location>
</feature>
<dbReference type="Proteomes" id="UP000650424">
    <property type="component" value="Unassembled WGS sequence"/>
</dbReference>
<feature type="compositionally biased region" description="Basic and acidic residues" evidence="1">
    <location>
        <begin position="116"/>
        <end position="126"/>
    </location>
</feature>
<evidence type="ECO:0000313" key="3">
    <source>
        <dbReference type="Proteomes" id="UP000650424"/>
    </source>
</evidence>
<comment type="caution">
    <text evidence="2">The sequence shown here is derived from an EMBL/GenBank/DDBJ whole genome shotgun (WGS) entry which is preliminary data.</text>
</comment>
<evidence type="ECO:0000256" key="1">
    <source>
        <dbReference type="SAM" id="MobiDB-lite"/>
    </source>
</evidence>
<keyword evidence="3" id="KW-1185">Reference proteome</keyword>
<name>A0ABR6ZLC6_9BURK</name>
<proteinExistence type="predicted"/>
<evidence type="ECO:0000313" key="2">
    <source>
        <dbReference type="EMBL" id="MBC3916343.1"/>
    </source>
</evidence>
<protein>
    <submittedName>
        <fullName evidence="2">Uncharacterized protein</fullName>
    </submittedName>
</protein>
<dbReference type="RefSeq" id="WP_186945567.1">
    <property type="nucleotide sequence ID" value="NZ_JACOGF010000001.1"/>
</dbReference>
<sequence>MQSEQTSSLWHFDALDSLAGMAFVSRTDTNSDNDNVVFFCPPAFQPELVGRSSIALGATRGSFQGGLIIEGEEVGFPSLAAAGEFVRRAYVRGSAGDGGEPDAGGEPKNSGPDPQDPAREKSERPSQDPSPALTALVTDMVRFRESVAKCKFGEIHPMEWSTPPTSATNMRTRDILISGAAHIFFDIFYQRPSIPWNDLRHSIFQFGTILWTMGLRLSDLKEQLDRLYPGFHGGYLLLKIQIQLEHRWRKAPWNLYSADPLEILSQLAAPNNVTRVLRPDDLLAWLSIFLATPDDALVAMSPSEGFERATFAAAVIVNQRDAWPLWLETDDRSAAISKLENKALTWLREHLPQVAYCKAFEVALASMGRQR</sequence>
<dbReference type="EMBL" id="JACOGF010000001">
    <property type="protein sequence ID" value="MBC3916343.1"/>
    <property type="molecule type" value="Genomic_DNA"/>
</dbReference>